<protein>
    <submittedName>
        <fullName evidence="2">Transposase</fullName>
    </submittedName>
</protein>
<organism evidence="2 3">
    <name type="scientific">Streptomyces tauricus</name>
    <dbReference type="NCBI Taxonomy" id="68274"/>
    <lineage>
        <taxon>Bacteria</taxon>
        <taxon>Bacillati</taxon>
        <taxon>Actinomycetota</taxon>
        <taxon>Actinomycetes</taxon>
        <taxon>Kitasatosporales</taxon>
        <taxon>Streptomycetaceae</taxon>
        <taxon>Streptomyces</taxon>
        <taxon>Streptomyces aurantiacus group</taxon>
    </lineage>
</organism>
<gene>
    <name evidence="2" type="ORF">OG288_43290</name>
</gene>
<dbReference type="RefSeq" id="WP_265651923.1">
    <property type="nucleotide sequence ID" value="NZ_CP108133.1"/>
</dbReference>
<sequence>MTLPDQQVINGMVYKIRTGISWRDLPERHGPWQTVYTRFRRYALDGVFTRALQQIQAHADAAGDIDWLVQIGSTSVRAHQHAGATGRKGGSTGP</sequence>
<proteinExistence type="predicted"/>
<dbReference type="PANTHER" id="PTHR46637:SF1">
    <property type="entry name" value="BLL5188 PROTEIN"/>
    <property type="match status" value="1"/>
</dbReference>
<name>A0ABZ1JWE4_9ACTN</name>
<evidence type="ECO:0000313" key="2">
    <source>
        <dbReference type="EMBL" id="WTP54547.1"/>
    </source>
</evidence>
<keyword evidence="3" id="KW-1185">Reference proteome</keyword>
<dbReference type="PANTHER" id="PTHR46637">
    <property type="entry name" value="TIS1421-TRANSPOSASE PROTEIN A"/>
    <property type="match status" value="1"/>
</dbReference>
<accession>A0ABZ1JWE4</accession>
<evidence type="ECO:0000259" key="1">
    <source>
        <dbReference type="Pfam" id="PF13340"/>
    </source>
</evidence>
<dbReference type="EMBL" id="CP108133">
    <property type="protein sequence ID" value="WTP54547.1"/>
    <property type="molecule type" value="Genomic_DNA"/>
</dbReference>
<reference evidence="2" key="1">
    <citation type="submission" date="2022-10" db="EMBL/GenBank/DDBJ databases">
        <title>The complete genomes of actinobacterial strains from the NBC collection.</title>
        <authorList>
            <person name="Joergensen T.S."/>
            <person name="Alvarez Arevalo M."/>
            <person name="Sterndorff E.B."/>
            <person name="Faurdal D."/>
            <person name="Vuksanovic O."/>
            <person name="Mourched A.-S."/>
            <person name="Charusanti P."/>
            <person name="Shaw S."/>
            <person name="Blin K."/>
            <person name="Weber T."/>
        </authorList>
    </citation>
    <scope>NUCLEOTIDE SEQUENCE</scope>
    <source>
        <strain evidence="2">NBC_00189</strain>
    </source>
</reference>
<feature type="domain" description="Insertion element IS402-like" evidence="1">
    <location>
        <begin position="4"/>
        <end position="50"/>
    </location>
</feature>
<dbReference type="InterPro" id="IPR025161">
    <property type="entry name" value="IS402-like_dom"/>
</dbReference>
<dbReference type="Pfam" id="PF13340">
    <property type="entry name" value="DUF4096"/>
    <property type="match status" value="1"/>
</dbReference>
<evidence type="ECO:0000313" key="3">
    <source>
        <dbReference type="Proteomes" id="UP001432166"/>
    </source>
</evidence>
<dbReference type="InterPro" id="IPR052909">
    <property type="entry name" value="Transposase_6_like"/>
</dbReference>
<dbReference type="Proteomes" id="UP001432166">
    <property type="component" value="Chromosome"/>
</dbReference>